<organism evidence="4 5">
    <name type="scientific">Microvirga puerhi</name>
    <dbReference type="NCBI Taxonomy" id="2876078"/>
    <lineage>
        <taxon>Bacteria</taxon>
        <taxon>Pseudomonadati</taxon>
        <taxon>Pseudomonadota</taxon>
        <taxon>Alphaproteobacteria</taxon>
        <taxon>Hyphomicrobiales</taxon>
        <taxon>Methylobacteriaceae</taxon>
        <taxon>Microvirga</taxon>
    </lineage>
</organism>
<keyword evidence="1 3" id="KW-0663">Pyridoxal phosphate</keyword>
<keyword evidence="4" id="KW-0808">Transferase</keyword>
<dbReference type="InterPro" id="IPR015422">
    <property type="entry name" value="PyrdxlP-dep_Trfase_small"/>
</dbReference>
<keyword evidence="5" id="KW-1185">Reference proteome</keyword>
<evidence type="ECO:0000256" key="3">
    <source>
        <dbReference type="RuleBase" id="RU004508"/>
    </source>
</evidence>
<dbReference type="EMBL" id="JAIRBM010000036">
    <property type="protein sequence ID" value="MBZ6079405.1"/>
    <property type="molecule type" value="Genomic_DNA"/>
</dbReference>
<dbReference type="PIRSF" id="PIRSF000390">
    <property type="entry name" value="PLP_StrS"/>
    <property type="match status" value="1"/>
</dbReference>
<comment type="caution">
    <text evidence="4">The sequence shown here is derived from an EMBL/GenBank/DDBJ whole genome shotgun (WGS) entry which is preliminary data.</text>
</comment>
<dbReference type="Pfam" id="PF01041">
    <property type="entry name" value="DegT_DnrJ_EryC1"/>
    <property type="match status" value="1"/>
</dbReference>
<gene>
    <name evidence="4" type="ORF">K9B37_24420</name>
</gene>
<dbReference type="SUPFAM" id="SSF53383">
    <property type="entry name" value="PLP-dependent transferases"/>
    <property type="match status" value="1"/>
</dbReference>
<dbReference type="InterPro" id="IPR000653">
    <property type="entry name" value="DegT/StrS_aminotransferase"/>
</dbReference>
<dbReference type="InterPro" id="IPR015421">
    <property type="entry name" value="PyrdxlP-dep_Trfase_major"/>
</dbReference>
<dbReference type="GO" id="GO:0008483">
    <property type="term" value="F:transaminase activity"/>
    <property type="evidence" value="ECO:0007669"/>
    <property type="project" value="UniProtKB-KW"/>
</dbReference>
<evidence type="ECO:0000313" key="5">
    <source>
        <dbReference type="Proteomes" id="UP000704176"/>
    </source>
</evidence>
<dbReference type="Proteomes" id="UP000704176">
    <property type="component" value="Unassembled WGS sequence"/>
</dbReference>
<comment type="similarity">
    <text evidence="2 3">Belongs to the DegT/DnrJ/EryC1 family.</text>
</comment>
<dbReference type="PANTHER" id="PTHR30244:SF36">
    <property type="entry name" value="3-OXO-GLUCOSE-6-PHOSPHATE:GLUTAMATE AMINOTRANSFERASE"/>
    <property type="match status" value="1"/>
</dbReference>
<keyword evidence="4" id="KW-0032">Aminotransferase</keyword>
<evidence type="ECO:0000313" key="4">
    <source>
        <dbReference type="EMBL" id="MBZ6079405.1"/>
    </source>
</evidence>
<evidence type="ECO:0000256" key="2">
    <source>
        <dbReference type="ARBA" id="ARBA00037999"/>
    </source>
</evidence>
<accession>A0ABS7VWA3</accession>
<dbReference type="Gene3D" id="3.90.1150.10">
    <property type="entry name" value="Aspartate Aminotransferase, domain 1"/>
    <property type="match status" value="1"/>
</dbReference>
<dbReference type="CDD" id="cd00616">
    <property type="entry name" value="AHBA_syn"/>
    <property type="match status" value="1"/>
</dbReference>
<proteinExistence type="inferred from homology"/>
<dbReference type="RefSeq" id="WP_224316418.1">
    <property type="nucleotide sequence ID" value="NZ_JAIRBM010000036.1"/>
</dbReference>
<evidence type="ECO:0000256" key="1">
    <source>
        <dbReference type="ARBA" id="ARBA00022898"/>
    </source>
</evidence>
<dbReference type="PANTHER" id="PTHR30244">
    <property type="entry name" value="TRANSAMINASE"/>
    <property type="match status" value="1"/>
</dbReference>
<reference evidence="4 5" key="1">
    <citation type="submission" date="2021-09" db="EMBL/GenBank/DDBJ databases">
        <title>The complete genome sequence of a new microorganism.</title>
        <authorList>
            <person name="Zi Z."/>
        </authorList>
    </citation>
    <scope>NUCLEOTIDE SEQUENCE [LARGE SCALE GENOMIC DNA]</scope>
    <source>
        <strain evidence="4 5">WGZ8</strain>
    </source>
</reference>
<dbReference type="InterPro" id="IPR015424">
    <property type="entry name" value="PyrdxlP-dep_Trfase"/>
</dbReference>
<protein>
    <submittedName>
        <fullName evidence="4">DegT/DnrJ/EryC1/StrS family aminotransferase</fullName>
    </submittedName>
</protein>
<sequence length="371" mass="40238">MIPFLDLKAQYDSIQVPLESAVLEALRSCDYVLGGPVRKFEAAFAEYCGSHHAISVSTGTSALHLALLAAGVRPGDEVITVPMTFVATVAAILYAGATPVLVDVDPETFTMDPEAFESAITPRTRAVLPVHLHGRLANMVEICDIARRNGVVVIEDAAQAHGAERDGKKAGTFGLIGCFSFYPGKNLGACGEGGAIVTDDPEIAATLRCLRDWGQAGKYNHVLHGYNYRMDTIQAAALEVKLRFLPSWTASRQKIAALYNELLEETGIEFPEPAERDHVYHVYAVSIAERDRVKAQLAEAGIATGIHYPRPVHLQPAYSGLASGPGSFPVSEKLTERFLSLPIFPEMTEDQVYKVVDTLKHVAEVRHSEAV</sequence>
<name>A0ABS7VWA3_9HYPH</name>
<dbReference type="Gene3D" id="3.40.640.10">
    <property type="entry name" value="Type I PLP-dependent aspartate aminotransferase-like (Major domain)"/>
    <property type="match status" value="1"/>
</dbReference>